<name>A0ABQ8P8I1_9CRYT</name>
<dbReference type="Proteomes" id="UP001071777">
    <property type="component" value="Unassembled WGS sequence"/>
</dbReference>
<organism evidence="3 4">
    <name type="scientific">Cryptosporidium canis</name>
    <dbReference type="NCBI Taxonomy" id="195482"/>
    <lineage>
        <taxon>Eukaryota</taxon>
        <taxon>Sar</taxon>
        <taxon>Alveolata</taxon>
        <taxon>Apicomplexa</taxon>
        <taxon>Conoidasida</taxon>
        <taxon>Coccidia</taxon>
        <taxon>Eucoccidiorida</taxon>
        <taxon>Eimeriorina</taxon>
        <taxon>Cryptosporidiidae</taxon>
        <taxon>Cryptosporidium</taxon>
    </lineage>
</organism>
<dbReference type="EMBL" id="JAPCXB010000048">
    <property type="protein sequence ID" value="KAJ1612215.1"/>
    <property type="molecule type" value="Genomic_DNA"/>
</dbReference>
<reference evidence="3" key="1">
    <citation type="submission" date="2022-10" db="EMBL/GenBank/DDBJ databases">
        <title>Adaptive evolution leads to modifications in subtelomeric GC content in a zoonotic Cryptosporidium species.</title>
        <authorList>
            <person name="Li J."/>
            <person name="Feng Y."/>
            <person name="Xiao L."/>
        </authorList>
    </citation>
    <scope>NUCLEOTIDE SEQUENCE</scope>
    <source>
        <strain evidence="3">25894</strain>
    </source>
</reference>
<dbReference type="InterPro" id="IPR046341">
    <property type="entry name" value="SET_dom_sf"/>
</dbReference>
<accession>A0ABQ8P8I1</accession>
<keyword evidence="4" id="KW-1185">Reference proteome</keyword>
<evidence type="ECO:0000256" key="1">
    <source>
        <dbReference type="SAM" id="MobiDB-lite"/>
    </source>
</evidence>
<evidence type="ECO:0000313" key="4">
    <source>
        <dbReference type="Proteomes" id="UP001071777"/>
    </source>
</evidence>
<gene>
    <name evidence="3" type="ORF">OJ252_1300</name>
</gene>
<comment type="caution">
    <text evidence="3">The sequence shown here is derived from an EMBL/GenBank/DDBJ whole genome shotgun (WGS) entry which is preliminary data.</text>
</comment>
<feature type="transmembrane region" description="Helical" evidence="2">
    <location>
        <begin position="53"/>
        <end position="71"/>
    </location>
</feature>
<keyword evidence="2 3" id="KW-0812">Transmembrane</keyword>
<evidence type="ECO:0000313" key="3">
    <source>
        <dbReference type="EMBL" id="KAJ1612215.1"/>
    </source>
</evidence>
<keyword evidence="2" id="KW-1133">Transmembrane helix</keyword>
<evidence type="ECO:0000256" key="2">
    <source>
        <dbReference type="SAM" id="Phobius"/>
    </source>
</evidence>
<sequence length="580" mass="67097">MWSPADKVRARNPEYKSHERSKTFPEISSFFHPGNYRGKNVVVTNTNTFKKSFTYLLLLALIGIVTVDFIFRRFGELTIFDNITNISMDKKSVEGEFTFENVNNIFQSIDVLKVRRISLFQKNNGISVISIKHTLKNSTIAELNSNLILYTRDEQKSTSLQRRIMRDIEKGLIDDTVGLMVLLLKHKIMASESPLYPIIRILPSVNWFKTNGIFSMNRKDFDVASYGTSMEGIYESIEKHCKLATSYIYSSIIKREFGIPQSVDYLNGPPITQYDIQWAYMIVRSYSLEIGDGIAFVPSLVFIRKTNKDSNFQVLMETYKGDDGEDRQTEIPEYEGIGNNTHIKQKFKLISKKNILKGEEIIYKDDRSLTDSEIFISRGQWLLNSHKMILPVVFPKSILVDSHQKSIDNSQQLSIRHLYSNSTFSSDKSINSNLTNIILKKFDCSLDTLYYYYFEEINAANSKFTFCLKLLSYIKHSSETHTILSVDPQQILKPLERNIEMDAASIGISIIQNKIDKLRSSTANIINHFGHKSINQLPIIKVREAEMIILRNIIKNLHNWYYIVSDIDTYESYYYNLLHN</sequence>
<proteinExistence type="predicted"/>
<dbReference type="Gene3D" id="3.90.1410.10">
    <property type="entry name" value="set domain protein methyltransferase, domain 1"/>
    <property type="match status" value="1"/>
</dbReference>
<feature type="region of interest" description="Disordered" evidence="1">
    <location>
        <begin position="1"/>
        <end position="20"/>
    </location>
</feature>
<protein>
    <submittedName>
        <fullName evidence="3">Transmembrane domain-containing protein</fullName>
    </submittedName>
</protein>
<keyword evidence="2" id="KW-0472">Membrane</keyword>
<dbReference type="SUPFAM" id="SSF82199">
    <property type="entry name" value="SET domain"/>
    <property type="match status" value="1"/>
</dbReference>